<keyword evidence="1" id="KW-0805">Transcription regulation</keyword>
<feature type="domain" description="IclR-ED" evidence="5">
    <location>
        <begin position="81"/>
        <end position="266"/>
    </location>
</feature>
<dbReference type="PANTHER" id="PTHR30136">
    <property type="entry name" value="HELIX-TURN-HELIX TRANSCRIPTIONAL REGULATOR, ICLR FAMILY"/>
    <property type="match status" value="1"/>
</dbReference>
<dbReference type="GO" id="GO:0003700">
    <property type="term" value="F:DNA-binding transcription factor activity"/>
    <property type="evidence" value="ECO:0007669"/>
    <property type="project" value="TreeGrafter"/>
</dbReference>
<dbReference type="PROSITE" id="PS51077">
    <property type="entry name" value="HTH_ICLR"/>
    <property type="match status" value="1"/>
</dbReference>
<sequence>MTALEHDTFAPKDDGLFVASLAKGFRVLESFHGRRRRLTLKEIAELAQIGMSATQRAVSTLTTLGYLAKDEQTRTYRLTPKTLALCWEYLSNSDLHDVALPIIRGLAERFGETVNLSERLNNELVVVGRAPGRHAVPVNVGIGTRYPLVSTAPGLAILAYSDPTATKEFIDTTTIIPWTKHTITSKAEVLAEIDRIRVNGFAVGSQLMHDGHVSIAAPILDSFSGSAIAAINLSAYLERWTQIDVMSTLVPAVREAANSISAMLRH</sequence>
<protein>
    <submittedName>
        <fullName evidence="6">Helix-turn-helix domain-containing protein</fullName>
    </submittedName>
</protein>
<dbReference type="InterPro" id="IPR036390">
    <property type="entry name" value="WH_DNA-bd_sf"/>
</dbReference>
<evidence type="ECO:0000256" key="3">
    <source>
        <dbReference type="ARBA" id="ARBA00023163"/>
    </source>
</evidence>
<evidence type="ECO:0000259" key="4">
    <source>
        <dbReference type="PROSITE" id="PS51077"/>
    </source>
</evidence>
<dbReference type="EMBL" id="CP042304">
    <property type="protein sequence ID" value="QDZ12715.1"/>
    <property type="molecule type" value="Genomic_DNA"/>
</dbReference>
<dbReference type="InterPro" id="IPR005471">
    <property type="entry name" value="Tscrpt_reg_IclR_N"/>
</dbReference>
<reference evidence="6 7" key="1">
    <citation type="submission" date="2019-07" db="EMBL/GenBank/DDBJ databases">
        <title>Full genome sequence of Devosia sp. Gsoil 520.</title>
        <authorList>
            <person name="Im W.-T."/>
        </authorList>
    </citation>
    <scope>NUCLEOTIDE SEQUENCE [LARGE SCALE GENOMIC DNA]</scope>
    <source>
        <strain evidence="6 7">Gsoil 520</strain>
    </source>
</reference>
<dbReference type="GO" id="GO:0045892">
    <property type="term" value="P:negative regulation of DNA-templated transcription"/>
    <property type="evidence" value="ECO:0007669"/>
    <property type="project" value="TreeGrafter"/>
</dbReference>
<dbReference type="AlphaFoldDB" id="A0A5B8LYW1"/>
<evidence type="ECO:0000313" key="6">
    <source>
        <dbReference type="EMBL" id="QDZ12715.1"/>
    </source>
</evidence>
<name>A0A5B8LYW1_9HYPH</name>
<dbReference type="InterPro" id="IPR014757">
    <property type="entry name" value="Tscrpt_reg_IclR_C"/>
</dbReference>
<dbReference type="Gene3D" id="1.10.10.10">
    <property type="entry name" value="Winged helix-like DNA-binding domain superfamily/Winged helix DNA-binding domain"/>
    <property type="match status" value="1"/>
</dbReference>
<dbReference type="PANTHER" id="PTHR30136:SF34">
    <property type="entry name" value="TRANSCRIPTIONAL REGULATOR"/>
    <property type="match status" value="1"/>
</dbReference>
<dbReference type="SUPFAM" id="SSF46785">
    <property type="entry name" value="Winged helix' DNA-binding domain"/>
    <property type="match status" value="1"/>
</dbReference>
<dbReference type="Pfam" id="PF01614">
    <property type="entry name" value="IclR_C"/>
    <property type="match status" value="1"/>
</dbReference>
<feature type="domain" description="HTH iclR-type" evidence="4">
    <location>
        <begin position="18"/>
        <end position="80"/>
    </location>
</feature>
<dbReference type="PROSITE" id="PS51078">
    <property type="entry name" value="ICLR_ED"/>
    <property type="match status" value="1"/>
</dbReference>
<keyword evidence="2" id="KW-0238">DNA-binding</keyword>
<dbReference type="Pfam" id="PF09339">
    <property type="entry name" value="HTH_IclR"/>
    <property type="match status" value="1"/>
</dbReference>
<dbReference type="KEGG" id="dea:FPZ08_19395"/>
<dbReference type="GO" id="GO:0003677">
    <property type="term" value="F:DNA binding"/>
    <property type="evidence" value="ECO:0007669"/>
    <property type="project" value="UniProtKB-KW"/>
</dbReference>
<dbReference type="SMART" id="SM00346">
    <property type="entry name" value="HTH_ICLR"/>
    <property type="match status" value="1"/>
</dbReference>
<dbReference type="InterPro" id="IPR036388">
    <property type="entry name" value="WH-like_DNA-bd_sf"/>
</dbReference>
<gene>
    <name evidence="6" type="ORF">FPZ08_19395</name>
</gene>
<evidence type="ECO:0000256" key="2">
    <source>
        <dbReference type="ARBA" id="ARBA00023125"/>
    </source>
</evidence>
<keyword evidence="3" id="KW-0804">Transcription</keyword>
<proteinExistence type="predicted"/>
<dbReference type="SUPFAM" id="SSF55781">
    <property type="entry name" value="GAF domain-like"/>
    <property type="match status" value="1"/>
</dbReference>
<evidence type="ECO:0000259" key="5">
    <source>
        <dbReference type="PROSITE" id="PS51078"/>
    </source>
</evidence>
<organism evidence="6 7">
    <name type="scientific">Devosia ginsengisoli</name>
    <dbReference type="NCBI Taxonomy" id="400770"/>
    <lineage>
        <taxon>Bacteria</taxon>
        <taxon>Pseudomonadati</taxon>
        <taxon>Pseudomonadota</taxon>
        <taxon>Alphaproteobacteria</taxon>
        <taxon>Hyphomicrobiales</taxon>
        <taxon>Devosiaceae</taxon>
        <taxon>Devosia</taxon>
    </lineage>
</organism>
<dbReference type="RefSeq" id="WP_146291994.1">
    <property type="nucleotide sequence ID" value="NZ_CP042304.1"/>
</dbReference>
<evidence type="ECO:0000256" key="1">
    <source>
        <dbReference type="ARBA" id="ARBA00023015"/>
    </source>
</evidence>
<evidence type="ECO:0000313" key="7">
    <source>
        <dbReference type="Proteomes" id="UP000315364"/>
    </source>
</evidence>
<dbReference type="Gene3D" id="3.30.450.40">
    <property type="match status" value="1"/>
</dbReference>
<dbReference type="InterPro" id="IPR029016">
    <property type="entry name" value="GAF-like_dom_sf"/>
</dbReference>
<dbReference type="Proteomes" id="UP000315364">
    <property type="component" value="Chromosome"/>
</dbReference>
<dbReference type="OrthoDB" id="8438735at2"/>
<dbReference type="InterPro" id="IPR050707">
    <property type="entry name" value="HTH_MetabolicPath_Reg"/>
</dbReference>
<accession>A0A5B8LYW1</accession>
<keyword evidence="7" id="KW-1185">Reference proteome</keyword>